<evidence type="ECO:0000259" key="2">
    <source>
        <dbReference type="Pfam" id="PF01243"/>
    </source>
</evidence>
<keyword evidence="4" id="KW-1185">Reference proteome</keyword>
<feature type="coiled-coil region" evidence="1">
    <location>
        <begin position="177"/>
        <end position="204"/>
    </location>
</feature>
<evidence type="ECO:0000256" key="1">
    <source>
        <dbReference type="SAM" id="Coils"/>
    </source>
</evidence>
<evidence type="ECO:0000313" key="4">
    <source>
        <dbReference type="Proteomes" id="UP000515312"/>
    </source>
</evidence>
<dbReference type="Gene3D" id="2.30.110.10">
    <property type="entry name" value="Electron Transport, Fmn-binding Protein, Chain A"/>
    <property type="match status" value="1"/>
</dbReference>
<dbReference type="AlphaFoldDB" id="A0A7G8BDQ2"/>
<accession>A0A7G8BDQ2</accession>
<name>A0A7G8BDQ2_9BACT</name>
<feature type="domain" description="Pyridoxamine 5'-phosphate oxidase N-terminal" evidence="2">
    <location>
        <begin position="45"/>
        <end position="139"/>
    </location>
</feature>
<dbReference type="RefSeq" id="WP_186740705.1">
    <property type="nucleotide sequence ID" value="NZ_CP060394.1"/>
</dbReference>
<sequence length="209" mass="24086">MGRRFAEIAFTPLVKEQQEKHGSRRSYERVEQSFIAGSHLGPDEQTIIRTRDSFYMASVSETGWPYIQHRGGPKGFLHVLDEQTIGFADLRGNKQYISVGNLQHDDRVTLFLMDYPSQSRLKILGHAEFHEDDATAKELLETLRMPAETTPAERAVLIHVETFDWNCPQHITPRYTLEELAESLDPLRRRIDELQKENARLRAVLQPSS</sequence>
<gene>
    <name evidence="3" type="ORF">H7849_16225</name>
</gene>
<dbReference type="PANTHER" id="PTHR42815">
    <property type="entry name" value="FAD-BINDING, PUTATIVE (AFU_ORTHOLOGUE AFUA_6G07600)-RELATED"/>
    <property type="match status" value="1"/>
</dbReference>
<reference evidence="3 4" key="1">
    <citation type="submission" date="2020-08" db="EMBL/GenBank/DDBJ databases">
        <title>Edaphobacter telluris sp. nov. and Acidobacterium dinghuensis sp. nov., two acidobacteria isolated from forest soil.</title>
        <authorList>
            <person name="Fu J."/>
            <person name="Qiu L."/>
        </authorList>
    </citation>
    <scope>NUCLEOTIDE SEQUENCE [LARGE SCALE GENOMIC DNA]</scope>
    <source>
        <strain evidence="3">4Y35</strain>
    </source>
</reference>
<dbReference type="Pfam" id="PF01243">
    <property type="entry name" value="PNPOx_N"/>
    <property type="match status" value="1"/>
</dbReference>
<dbReference type="EMBL" id="CP060394">
    <property type="protein sequence ID" value="QNI30672.1"/>
    <property type="molecule type" value="Genomic_DNA"/>
</dbReference>
<dbReference type="SUPFAM" id="SSF50475">
    <property type="entry name" value="FMN-binding split barrel"/>
    <property type="match status" value="1"/>
</dbReference>
<dbReference type="KEGG" id="adin:H7849_16225"/>
<dbReference type="Proteomes" id="UP000515312">
    <property type="component" value="Chromosome"/>
</dbReference>
<proteinExistence type="predicted"/>
<organism evidence="3 4">
    <name type="scientific">Alloacidobacterium dinghuense</name>
    <dbReference type="NCBI Taxonomy" id="2763107"/>
    <lineage>
        <taxon>Bacteria</taxon>
        <taxon>Pseudomonadati</taxon>
        <taxon>Acidobacteriota</taxon>
        <taxon>Terriglobia</taxon>
        <taxon>Terriglobales</taxon>
        <taxon>Acidobacteriaceae</taxon>
        <taxon>Alloacidobacterium</taxon>
    </lineage>
</organism>
<dbReference type="InterPro" id="IPR011576">
    <property type="entry name" value="Pyridox_Oxase_N"/>
</dbReference>
<protein>
    <submittedName>
        <fullName evidence="3">Pyridoxamine 5'-phosphate oxidase family protein</fullName>
    </submittedName>
</protein>
<keyword evidence="1" id="KW-0175">Coiled coil</keyword>
<dbReference type="InterPro" id="IPR012349">
    <property type="entry name" value="Split_barrel_FMN-bd"/>
</dbReference>
<dbReference type="PANTHER" id="PTHR42815:SF2">
    <property type="entry name" value="FAD-BINDING, PUTATIVE (AFU_ORTHOLOGUE AFUA_6G07600)-RELATED"/>
    <property type="match status" value="1"/>
</dbReference>
<evidence type="ECO:0000313" key="3">
    <source>
        <dbReference type="EMBL" id="QNI30672.1"/>
    </source>
</evidence>